<sequence length="93" mass="10381">MFACGSPTAGHFRHVLRCPARAVGPGLQPKIPLGMWPLSLDFPPRVRQRPSSQSWWISSRLKRNRGECICGSCLTVGVPFDHATHLPLKPSWH</sequence>
<gene>
    <name evidence="1" type="ORF">O181_131874</name>
</gene>
<evidence type="ECO:0000313" key="1">
    <source>
        <dbReference type="EMBL" id="MBW0592159.1"/>
    </source>
</evidence>
<keyword evidence="2" id="KW-1185">Reference proteome</keyword>
<dbReference type="EMBL" id="AVOT02146916">
    <property type="protein sequence ID" value="MBW0592159.1"/>
    <property type="molecule type" value="Genomic_DNA"/>
</dbReference>
<reference evidence="1" key="1">
    <citation type="submission" date="2021-03" db="EMBL/GenBank/DDBJ databases">
        <title>Draft genome sequence of rust myrtle Austropuccinia psidii MF-1, a brazilian biotype.</title>
        <authorList>
            <person name="Quecine M.C."/>
            <person name="Pachon D.M.R."/>
            <person name="Bonatelli M.L."/>
            <person name="Correr F.H."/>
            <person name="Franceschini L.M."/>
            <person name="Leite T.F."/>
            <person name="Margarido G.R.A."/>
            <person name="Almeida C.A."/>
            <person name="Ferrarezi J.A."/>
            <person name="Labate C.A."/>
        </authorList>
    </citation>
    <scope>NUCLEOTIDE SEQUENCE</scope>
    <source>
        <strain evidence="1">MF-1</strain>
    </source>
</reference>
<accession>A0A9Q3QBI8</accession>
<organism evidence="1 2">
    <name type="scientific">Austropuccinia psidii MF-1</name>
    <dbReference type="NCBI Taxonomy" id="1389203"/>
    <lineage>
        <taxon>Eukaryota</taxon>
        <taxon>Fungi</taxon>
        <taxon>Dikarya</taxon>
        <taxon>Basidiomycota</taxon>
        <taxon>Pucciniomycotina</taxon>
        <taxon>Pucciniomycetes</taxon>
        <taxon>Pucciniales</taxon>
        <taxon>Sphaerophragmiaceae</taxon>
        <taxon>Austropuccinia</taxon>
    </lineage>
</organism>
<dbReference type="AlphaFoldDB" id="A0A9Q3QBI8"/>
<dbReference type="Proteomes" id="UP000765509">
    <property type="component" value="Unassembled WGS sequence"/>
</dbReference>
<protein>
    <submittedName>
        <fullName evidence="1">Uncharacterized protein</fullName>
    </submittedName>
</protein>
<name>A0A9Q3QBI8_9BASI</name>
<evidence type="ECO:0000313" key="2">
    <source>
        <dbReference type="Proteomes" id="UP000765509"/>
    </source>
</evidence>
<proteinExistence type="predicted"/>
<comment type="caution">
    <text evidence="1">The sequence shown here is derived from an EMBL/GenBank/DDBJ whole genome shotgun (WGS) entry which is preliminary data.</text>
</comment>